<feature type="compositionally biased region" description="Low complexity" evidence="1">
    <location>
        <begin position="565"/>
        <end position="576"/>
    </location>
</feature>
<keyword evidence="2" id="KW-0732">Signal</keyword>
<reference evidence="4" key="1">
    <citation type="submission" date="2019-12" db="UniProtKB">
        <authorList>
            <consortium name="WormBaseParasite"/>
        </authorList>
    </citation>
    <scope>IDENTIFICATION</scope>
</reference>
<dbReference type="Proteomes" id="UP000046395">
    <property type="component" value="Unassembled WGS sequence"/>
</dbReference>
<evidence type="ECO:0000256" key="2">
    <source>
        <dbReference type="SAM" id="SignalP"/>
    </source>
</evidence>
<feature type="compositionally biased region" description="Polar residues" evidence="1">
    <location>
        <begin position="504"/>
        <end position="525"/>
    </location>
</feature>
<dbReference type="InterPro" id="IPR013083">
    <property type="entry name" value="Znf_RING/FYVE/PHD"/>
</dbReference>
<name>A0A5S6Q903_TRIMR</name>
<feature type="region of interest" description="Disordered" evidence="1">
    <location>
        <begin position="407"/>
        <end position="443"/>
    </location>
</feature>
<feature type="signal peptide" evidence="2">
    <location>
        <begin position="1"/>
        <end position="21"/>
    </location>
</feature>
<accession>A0A5S6Q903</accession>
<dbReference type="AlphaFoldDB" id="A0A5S6Q903"/>
<evidence type="ECO:0000313" key="4">
    <source>
        <dbReference type="WBParaSite" id="TMUE_1000003442.1"/>
    </source>
</evidence>
<feature type="chain" id="PRO_5024279980" evidence="2">
    <location>
        <begin position="22"/>
        <end position="778"/>
    </location>
</feature>
<organism evidence="3 4">
    <name type="scientific">Trichuris muris</name>
    <name type="common">Mouse whipworm</name>
    <dbReference type="NCBI Taxonomy" id="70415"/>
    <lineage>
        <taxon>Eukaryota</taxon>
        <taxon>Metazoa</taxon>
        <taxon>Ecdysozoa</taxon>
        <taxon>Nematoda</taxon>
        <taxon>Enoplea</taxon>
        <taxon>Dorylaimia</taxon>
        <taxon>Trichinellida</taxon>
        <taxon>Trichuridae</taxon>
        <taxon>Trichuris</taxon>
    </lineage>
</organism>
<feature type="compositionally biased region" description="Low complexity" evidence="1">
    <location>
        <begin position="531"/>
        <end position="543"/>
    </location>
</feature>
<dbReference type="Gene3D" id="3.30.40.10">
    <property type="entry name" value="Zinc/RING finger domain, C3HC4 (zinc finger)"/>
    <property type="match status" value="1"/>
</dbReference>
<feature type="region of interest" description="Disordered" evidence="1">
    <location>
        <begin position="504"/>
        <end position="546"/>
    </location>
</feature>
<proteinExistence type="predicted"/>
<protein>
    <submittedName>
        <fullName evidence="4">RING-type domain-containing protein</fullName>
    </submittedName>
</protein>
<feature type="region of interest" description="Disordered" evidence="1">
    <location>
        <begin position="123"/>
        <end position="161"/>
    </location>
</feature>
<feature type="region of interest" description="Disordered" evidence="1">
    <location>
        <begin position="564"/>
        <end position="610"/>
    </location>
</feature>
<keyword evidence="3" id="KW-1185">Reference proteome</keyword>
<feature type="region of interest" description="Disordered" evidence="1">
    <location>
        <begin position="347"/>
        <end position="394"/>
    </location>
</feature>
<dbReference type="SUPFAM" id="SSF57850">
    <property type="entry name" value="RING/U-box"/>
    <property type="match status" value="1"/>
</dbReference>
<evidence type="ECO:0000256" key="1">
    <source>
        <dbReference type="SAM" id="MobiDB-lite"/>
    </source>
</evidence>
<evidence type="ECO:0000313" key="3">
    <source>
        <dbReference type="Proteomes" id="UP000046395"/>
    </source>
</evidence>
<feature type="compositionally biased region" description="Polar residues" evidence="1">
    <location>
        <begin position="581"/>
        <end position="595"/>
    </location>
</feature>
<sequence length="778" mass="85287">MRKVVLVLSIKLSLCCFGCAAERDCPDCCPGRLIVSAIRFARATTHSEYLWSSCSLAVVEPFVPLVVGGKVPKYSSFTPIGEVPTLHLLMEEKDKTLNSEPSTLSESIPESTMGLAGKKRLLDNAQDSDSDSPAERRKCPDGATSNITPVDDGANDALPNSPVQVQESGLAAADLIDLTNSDNDEDHGQAHMTNGVRLFHCTCAEAEENSPEQQTENGSVLSEAPIELSTRWSPVLDPSRAAAATVPDGNGGMQLNASLAPDSVQGHCVCCSGLPPHMVNSYWPFNHCAVRHTLRVGDVSAHHIHHHFHEEPRMAYSLNNANYAGAPSDPSQMLGLPLPFNEAPMRYMLENSPPPDARPSCRDYSNSVRAPRTTPPASALPSSHSRSAEEQYPVFGVRNQRACLDDSSFRLNDDRRPTDQQPVRPVSQNVQPIPSDSSDDDEPAILRRSCSRQTLVHSPVPLWQQRHLEVQRDHMERRRWVESAWFNFRERLHSVSRFRLLDTSSNRSTANQRSPILTVADNGSPSRAHCSSSGNGDSSASNSRQFRSGLGNAVSVDSMLSYLGHSPSSHSNPSASFQRDIATTQSDGSVSSRSQGFRRRALNVGGGSSEGRSLLPHSSYFGPFVLLDRQSWPMEAHLLRHMAQILETPEGASMTVIESNSICSRFVPSDPVPVGEEEKCSICLGEFEGYEIIRTLRCGHFFHCAAWTLTASEEGAYPSSVGRVPPFFAHLKIRLPVSFRLTRRWASNVRLIVFPCLSSSFIPLMAQSVRNGERSFVA</sequence>
<dbReference type="WBParaSite" id="TMUE_1000003442.1">
    <property type="protein sequence ID" value="TMUE_1000003442.1"/>
    <property type="gene ID" value="WBGene00285241"/>
</dbReference>
<feature type="compositionally biased region" description="Basic and acidic residues" evidence="1">
    <location>
        <begin position="407"/>
        <end position="418"/>
    </location>
</feature>